<protein>
    <recommendedName>
        <fullName evidence="3">HEAT repeat domain-containing protein</fullName>
    </recommendedName>
</protein>
<dbReference type="AlphaFoldDB" id="A0A2H3KRT3"/>
<proteinExistence type="predicted"/>
<gene>
    <name evidence="1" type="ORF">A9Q02_09985</name>
</gene>
<comment type="caution">
    <text evidence="1">The sequence shown here is derived from an EMBL/GenBank/DDBJ whole genome shotgun (WGS) entry which is preliminary data.</text>
</comment>
<dbReference type="SMART" id="SM00567">
    <property type="entry name" value="EZ_HEAT"/>
    <property type="match status" value="5"/>
</dbReference>
<accession>A0A2H3KRT3</accession>
<dbReference type="SUPFAM" id="SSF48371">
    <property type="entry name" value="ARM repeat"/>
    <property type="match status" value="1"/>
</dbReference>
<evidence type="ECO:0000313" key="2">
    <source>
        <dbReference type="Proteomes" id="UP000220922"/>
    </source>
</evidence>
<evidence type="ECO:0000313" key="1">
    <source>
        <dbReference type="EMBL" id="PDW00318.1"/>
    </source>
</evidence>
<dbReference type="InterPro" id="IPR027417">
    <property type="entry name" value="P-loop_NTPase"/>
</dbReference>
<dbReference type="InterPro" id="IPR011030">
    <property type="entry name" value="Lipovitellin_superhlx_dom"/>
</dbReference>
<keyword evidence="2" id="KW-1185">Reference proteome</keyword>
<dbReference type="Proteomes" id="UP000220922">
    <property type="component" value="Unassembled WGS sequence"/>
</dbReference>
<dbReference type="InterPro" id="IPR011989">
    <property type="entry name" value="ARM-like"/>
</dbReference>
<dbReference type="InterPro" id="IPR004155">
    <property type="entry name" value="PBS_lyase_HEAT"/>
</dbReference>
<dbReference type="InterPro" id="IPR016024">
    <property type="entry name" value="ARM-type_fold"/>
</dbReference>
<name>A0A2H3KRT3_9CHLR</name>
<evidence type="ECO:0008006" key="3">
    <source>
        <dbReference type="Google" id="ProtNLM"/>
    </source>
</evidence>
<dbReference type="SUPFAM" id="SSF52540">
    <property type="entry name" value="P-loop containing nucleoside triphosphate hydrolases"/>
    <property type="match status" value="1"/>
</dbReference>
<organism evidence="1 2">
    <name type="scientific">Candidatus Chloroploca asiatica</name>
    <dbReference type="NCBI Taxonomy" id="1506545"/>
    <lineage>
        <taxon>Bacteria</taxon>
        <taxon>Bacillati</taxon>
        <taxon>Chloroflexota</taxon>
        <taxon>Chloroflexia</taxon>
        <taxon>Chloroflexales</taxon>
        <taxon>Chloroflexineae</taxon>
        <taxon>Oscillochloridaceae</taxon>
        <taxon>Candidatus Chloroploca</taxon>
    </lineage>
</organism>
<dbReference type="SUPFAM" id="SSF48431">
    <property type="entry name" value="Lipovitellin-phosvitin complex, superhelical domain"/>
    <property type="match status" value="1"/>
</dbReference>
<dbReference type="EMBL" id="LYXE01000046">
    <property type="protein sequence ID" value="PDW00318.1"/>
    <property type="molecule type" value="Genomic_DNA"/>
</dbReference>
<sequence length="1247" mass="134191">MGMMRGFSFGQSWLRMCRTRIETRLSSEPALRLMESLLRLPLGFDVATEYAALIETPTTLGLVGPPASGRSLGLMQLAAHWVAHPSDLPLLYLALGDDDLLNLPPRAVLARAAYQASLPEQFVSHQRPGVLLLDDWEVLPLARRAIWQQFLVSAQRTWPTLRIAVTLPLGGAWDEVRIRPLALPTDTTIEQWLAHLLPTYDLAPLLAALHLAPLAPVRESLADLALLALIYPIGGIPSSRAALYAQAYALAEPLLAKYSVIEVVGTGPFRNGRMLHTGVAVGRLHLRSYEQARVLADDDPHALTDLPVEERTAVAALSAGLRVDPVPLFEMLASETDDFDNLRALVACVREMPTYAPVLYLRLVEYLTASEVDQERQTLLAELAPVLPVLFAAAAVQDEARTLAAMRSTAPLLAALPTIWLELGERPGVPIALRRLAADLLIDLAPTPELLADGTSDAPGAASAFRAYIAACVDGATRQLLALSPLREGCVALLTDETMGTQRTRAALALLDDPTVPEELRALALACANRHDLVEEAAVADAPLLRRAALHSLANETPSVALFALTRVLLRPEATRIARREVLDALATVPHPGKPTLLARICVSAALPVTNRLDALDVLARQSAPRVVLLRRLLARPGLPLVLQVRAAEHLASRGLPELEPTWAALLTGNAPVLVKRVAALALGDVGAHPACGATVAGALRRGLQQAILDPPLASVIVEALGKTGDRTALSIFTALLAPSFITVLEAHWRRIAPELTQTPALAWPDLPLPAPVQRILAEALADNPRLVHPATWFAAMVEAQAGHLALAAISGMAHLAHTVGMREQVVTALRRALWAEQRCDVARFMLVTLARLSHPVEELAALLQATELDLRLRLMALERIDRDPAVQRMLGERLVLQRDEPAIRAAMLEQLDHPAIPTTVVGALARDPGEDPLVRYAAIAALGRSLQYEAQTSLLALVCDPAEADEIRLAAVEALPATLIEASLSQLRQLFHQHQEGALALAMARVLARNRDATGLAYLLEAVQSASGPAMLAVLDGLGPLDDPQITPLLTRLSQHSAVAPALRLAALATLLRRGEQDVLPLLQRYLTDPSPPVRVQAYTLLEEFAPTNLRLEDPLDDPDAPLVLRLKALTHRAERTFDPDWLCALTVKSDQPLALRLAAVTALARATEPIVVVRLEALLHIPQGLPDHPLPIIRRQCLATLGCLAQGEGACAEAALAALARLSCEDGPVVGQRSWASAVLLEAMG</sequence>
<reference evidence="1 2" key="1">
    <citation type="submission" date="2016-05" db="EMBL/GenBank/DDBJ databases">
        <authorList>
            <person name="Lavstsen T."/>
            <person name="Jespersen J.S."/>
        </authorList>
    </citation>
    <scope>NUCLEOTIDE SEQUENCE [LARGE SCALE GENOMIC DNA]</scope>
    <source>
        <strain evidence="1 2">B7-9</strain>
    </source>
</reference>
<dbReference type="Gene3D" id="1.25.10.10">
    <property type="entry name" value="Leucine-rich Repeat Variant"/>
    <property type="match status" value="2"/>
</dbReference>